<organism evidence="7">
    <name type="scientific">marine metagenome</name>
    <dbReference type="NCBI Taxonomy" id="408172"/>
    <lineage>
        <taxon>unclassified sequences</taxon>
        <taxon>metagenomes</taxon>
        <taxon>ecological metagenomes</taxon>
    </lineage>
</organism>
<keyword evidence="2" id="KW-1003">Cell membrane</keyword>
<feature type="transmembrane region" description="Helical" evidence="6">
    <location>
        <begin position="152"/>
        <end position="170"/>
    </location>
</feature>
<accession>A0A382HEU7</accession>
<feature type="transmembrane region" description="Helical" evidence="6">
    <location>
        <begin position="42"/>
        <end position="63"/>
    </location>
</feature>
<keyword evidence="5 6" id="KW-0472">Membrane</keyword>
<feature type="transmembrane region" description="Helical" evidence="6">
    <location>
        <begin position="290"/>
        <end position="312"/>
    </location>
</feature>
<dbReference type="PANTHER" id="PTHR30250">
    <property type="entry name" value="PST FAMILY PREDICTED COLANIC ACID TRANSPORTER"/>
    <property type="match status" value="1"/>
</dbReference>
<feature type="non-terminal residue" evidence="7">
    <location>
        <position position="313"/>
    </location>
</feature>
<feature type="transmembrane region" description="Helical" evidence="6">
    <location>
        <begin position="177"/>
        <end position="196"/>
    </location>
</feature>
<evidence type="ECO:0000256" key="1">
    <source>
        <dbReference type="ARBA" id="ARBA00004651"/>
    </source>
</evidence>
<feature type="transmembrane region" description="Helical" evidence="6">
    <location>
        <begin position="117"/>
        <end position="140"/>
    </location>
</feature>
<evidence type="ECO:0000256" key="2">
    <source>
        <dbReference type="ARBA" id="ARBA00022475"/>
    </source>
</evidence>
<dbReference type="AlphaFoldDB" id="A0A382HEU7"/>
<gene>
    <name evidence="7" type="ORF">METZ01_LOCUS238718</name>
</gene>
<dbReference type="PANTHER" id="PTHR30250:SF11">
    <property type="entry name" value="O-ANTIGEN TRANSPORTER-RELATED"/>
    <property type="match status" value="1"/>
</dbReference>
<proteinExistence type="predicted"/>
<protein>
    <recommendedName>
        <fullName evidence="8">Polysaccharide biosynthesis protein C-terminal domain-containing protein</fullName>
    </recommendedName>
</protein>
<keyword evidence="4 6" id="KW-1133">Transmembrane helix</keyword>
<dbReference type="InterPro" id="IPR050833">
    <property type="entry name" value="Poly_Biosynth_Transport"/>
</dbReference>
<name>A0A382HEU7_9ZZZZ</name>
<comment type="subcellular location">
    <subcellularLocation>
        <location evidence="1">Cell membrane</location>
        <topology evidence="1">Multi-pass membrane protein</topology>
    </subcellularLocation>
</comment>
<feature type="transmembrane region" description="Helical" evidence="6">
    <location>
        <begin position="83"/>
        <end position="105"/>
    </location>
</feature>
<dbReference type="GO" id="GO:0005886">
    <property type="term" value="C:plasma membrane"/>
    <property type="evidence" value="ECO:0007669"/>
    <property type="project" value="UniProtKB-SubCell"/>
</dbReference>
<dbReference type="Pfam" id="PF13440">
    <property type="entry name" value="Polysacc_synt_3"/>
    <property type="match status" value="1"/>
</dbReference>
<evidence type="ECO:0008006" key="8">
    <source>
        <dbReference type="Google" id="ProtNLM"/>
    </source>
</evidence>
<evidence type="ECO:0000256" key="4">
    <source>
        <dbReference type="ARBA" id="ARBA00022989"/>
    </source>
</evidence>
<feature type="non-terminal residue" evidence="7">
    <location>
        <position position="1"/>
    </location>
</feature>
<feature type="transmembrane region" description="Helical" evidence="6">
    <location>
        <begin position="12"/>
        <end position="30"/>
    </location>
</feature>
<evidence type="ECO:0000256" key="6">
    <source>
        <dbReference type="SAM" id="Phobius"/>
    </source>
</evidence>
<evidence type="ECO:0000256" key="5">
    <source>
        <dbReference type="ARBA" id="ARBA00023136"/>
    </source>
</evidence>
<reference evidence="7" key="1">
    <citation type="submission" date="2018-05" db="EMBL/GenBank/DDBJ databases">
        <authorList>
            <person name="Lanie J.A."/>
            <person name="Ng W.-L."/>
            <person name="Kazmierczak K.M."/>
            <person name="Andrzejewski T.M."/>
            <person name="Davidsen T.M."/>
            <person name="Wayne K.J."/>
            <person name="Tettelin H."/>
            <person name="Glass J.I."/>
            <person name="Rusch D."/>
            <person name="Podicherti R."/>
            <person name="Tsui H.-C.T."/>
            <person name="Winkler M.E."/>
        </authorList>
    </citation>
    <scope>NUCLEOTIDE SEQUENCE</scope>
</reference>
<dbReference type="EMBL" id="UINC01060884">
    <property type="protein sequence ID" value="SVB85864.1"/>
    <property type="molecule type" value="Genomic_DNA"/>
</dbReference>
<evidence type="ECO:0000256" key="3">
    <source>
        <dbReference type="ARBA" id="ARBA00022692"/>
    </source>
</evidence>
<sequence>VFDNVRRVFGHLIVYGSADVSILIINVLLVPVYTRVLTPDEFGVLALLLLLEAFLRPFTQWGLDEGFLRFYYDCDSEDTRRTLTGSTILFLFTTNAVLLLVLLAGSDTISMLLLGSHVYSTAVMVLAANSAITAFFFLPFNFLRIQNRPKQFATWTFARALGTVVARLVLVVSLRLGIIGIMFADLLVSTLLLLALSRVVKPLLAWRFSWILIRDMLAYGLPRVPYALMHQIMAMSDRFFLRVFLPLRDVGLYQLGSSVANVLKFYPVAFQRAWTPFSYEVMERTDAPQLFSRLATVAFSVLVFSTLGLAVFA</sequence>
<keyword evidence="3 6" id="KW-0812">Transmembrane</keyword>
<evidence type="ECO:0000313" key="7">
    <source>
        <dbReference type="EMBL" id="SVB85864.1"/>
    </source>
</evidence>